<dbReference type="Proteomes" id="UP000010472">
    <property type="component" value="Chromosome"/>
</dbReference>
<dbReference type="STRING" id="1173022.Cri9333_3915"/>
<evidence type="ECO:0000313" key="1">
    <source>
        <dbReference type="EMBL" id="AFZ14724.1"/>
    </source>
</evidence>
<accession>K9W4K3</accession>
<keyword evidence="2" id="KW-1185">Reference proteome</keyword>
<dbReference type="eggNOG" id="COG2203">
    <property type="taxonomic scope" value="Bacteria"/>
</dbReference>
<evidence type="ECO:0008006" key="3">
    <source>
        <dbReference type="Google" id="ProtNLM"/>
    </source>
</evidence>
<reference evidence="1 2" key="1">
    <citation type="submission" date="2012-06" db="EMBL/GenBank/DDBJ databases">
        <title>Finished chromosome of genome of Crinalium epipsammum PCC 9333.</title>
        <authorList>
            <consortium name="US DOE Joint Genome Institute"/>
            <person name="Gugger M."/>
            <person name="Coursin T."/>
            <person name="Rippka R."/>
            <person name="Tandeau De Marsac N."/>
            <person name="Huntemann M."/>
            <person name="Wei C.-L."/>
            <person name="Han J."/>
            <person name="Detter J.C."/>
            <person name="Han C."/>
            <person name="Tapia R."/>
            <person name="Davenport K."/>
            <person name="Daligault H."/>
            <person name="Erkkila T."/>
            <person name="Gu W."/>
            <person name="Munk A.C.C."/>
            <person name="Teshima H."/>
            <person name="Xu Y."/>
            <person name="Chain P."/>
            <person name="Chen A."/>
            <person name="Krypides N."/>
            <person name="Mavromatis K."/>
            <person name="Markowitz V."/>
            <person name="Szeto E."/>
            <person name="Ivanova N."/>
            <person name="Mikhailova N."/>
            <person name="Ovchinnikova G."/>
            <person name="Pagani I."/>
            <person name="Pati A."/>
            <person name="Goodwin L."/>
            <person name="Peters L."/>
            <person name="Pitluck S."/>
            <person name="Woyke T."/>
            <person name="Kerfeld C."/>
        </authorList>
    </citation>
    <scope>NUCLEOTIDE SEQUENCE [LARGE SCALE GENOMIC DNA]</scope>
    <source>
        <strain evidence="1 2">PCC 9333</strain>
    </source>
</reference>
<dbReference type="HOGENOM" id="CLU_2933621_0_0_3"/>
<dbReference type="AlphaFoldDB" id="K9W4K3"/>
<dbReference type="KEGG" id="cep:Cri9333_3915"/>
<proteinExistence type="predicted"/>
<organism evidence="1 2">
    <name type="scientific">Crinalium epipsammum PCC 9333</name>
    <dbReference type="NCBI Taxonomy" id="1173022"/>
    <lineage>
        <taxon>Bacteria</taxon>
        <taxon>Bacillati</taxon>
        <taxon>Cyanobacteriota</taxon>
        <taxon>Cyanophyceae</taxon>
        <taxon>Gomontiellales</taxon>
        <taxon>Gomontiellaceae</taxon>
        <taxon>Crinalium</taxon>
    </lineage>
</organism>
<evidence type="ECO:0000313" key="2">
    <source>
        <dbReference type="Proteomes" id="UP000010472"/>
    </source>
</evidence>
<dbReference type="PANTHER" id="PTHR43102">
    <property type="entry name" value="SLR1143 PROTEIN"/>
    <property type="match status" value="1"/>
</dbReference>
<protein>
    <recommendedName>
        <fullName evidence="3">GAF domain-containing protein</fullName>
    </recommendedName>
</protein>
<sequence length="60" mass="6661">MTMTYLSNLLVLYVQLLESHIFAIADERFFDNPLVTTDPHIRFYAGAPLMTPSGSAIGSI</sequence>
<name>K9W4K3_9CYAN</name>
<dbReference type="PANTHER" id="PTHR43102:SF2">
    <property type="entry name" value="GAF DOMAIN-CONTAINING PROTEIN"/>
    <property type="match status" value="1"/>
</dbReference>
<dbReference type="RefSeq" id="WP_015204824.1">
    <property type="nucleotide sequence ID" value="NC_019753.1"/>
</dbReference>
<gene>
    <name evidence="1" type="ORF">Cri9333_3915</name>
</gene>
<dbReference type="EMBL" id="CP003620">
    <property type="protein sequence ID" value="AFZ14724.1"/>
    <property type="molecule type" value="Genomic_DNA"/>
</dbReference>